<dbReference type="SUPFAM" id="SSF52266">
    <property type="entry name" value="SGNH hydrolase"/>
    <property type="match status" value="1"/>
</dbReference>
<dbReference type="Proteomes" id="UP000650466">
    <property type="component" value="Unassembled WGS sequence"/>
</dbReference>
<sequence>MIKLKAAGLLFIVAASIFLGGNWYYQSNQPKEAVSGPALSIVDIIRDIHVFKGSVKISTIGSSVTAGAGVSHVDKSWSSMLRDDLTKLDGRMKITLTNNGYSGYSTEQVKNKVGAVITQKPDVVIFETCLINDFGQALPIEKTLGNISTIVETFRKELPDVIIIVMTPNPRVDVGPNSQGLDFEDYVKKTREFVTEKGWLFIDIYEGFKAHNADLKVVLNKDGVHPTEAGYKMWFEIMKDEFTKKTIIK</sequence>
<dbReference type="RefSeq" id="WP_188173576.1">
    <property type="nucleotide sequence ID" value="NZ_JACVVD010000002.1"/>
</dbReference>
<proteinExistence type="predicted"/>
<dbReference type="Pfam" id="PF13472">
    <property type="entry name" value="Lipase_GDSL_2"/>
    <property type="match status" value="1"/>
</dbReference>
<keyword evidence="1" id="KW-0812">Transmembrane</keyword>
<dbReference type="GO" id="GO:0016787">
    <property type="term" value="F:hydrolase activity"/>
    <property type="evidence" value="ECO:0007669"/>
    <property type="project" value="UniProtKB-KW"/>
</dbReference>
<reference evidence="3" key="1">
    <citation type="submission" date="2020-09" db="EMBL/GenBank/DDBJ databases">
        <title>Draft Genome Sequence of Paenibacillus sp. WST5.</title>
        <authorList>
            <person name="Bao Z."/>
        </authorList>
    </citation>
    <scope>NUCLEOTIDE SEQUENCE</scope>
    <source>
        <strain evidence="3">WST5</strain>
    </source>
</reference>
<dbReference type="InterPro" id="IPR051532">
    <property type="entry name" value="Ester_Hydrolysis_Enzymes"/>
</dbReference>
<keyword evidence="3" id="KW-0378">Hydrolase</keyword>
<dbReference type="EMBL" id="JACVVD010000002">
    <property type="protein sequence ID" value="MBD0379788.1"/>
    <property type="molecule type" value="Genomic_DNA"/>
</dbReference>
<protein>
    <submittedName>
        <fullName evidence="3">SGNH/GDSL hydrolase family protein</fullName>
    </submittedName>
</protein>
<evidence type="ECO:0000256" key="1">
    <source>
        <dbReference type="SAM" id="Phobius"/>
    </source>
</evidence>
<keyword evidence="1" id="KW-0472">Membrane</keyword>
<dbReference type="InterPro" id="IPR036514">
    <property type="entry name" value="SGNH_hydro_sf"/>
</dbReference>
<feature type="domain" description="SGNH hydrolase-type esterase" evidence="2">
    <location>
        <begin position="60"/>
        <end position="232"/>
    </location>
</feature>
<evidence type="ECO:0000259" key="2">
    <source>
        <dbReference type="Pfam" id="PF13472"/>
    </source>
</evidence>
<evidence type="ECO:0000313" key="4">
    <source>
        <dbReference type="Proteomes" id="UP000650466"/>
    </source>
</evidence>
<feature type="transmembrane region" description="Helical" evidence="1">
    <location>
        <begin position="7"/>
        <end position="25"/>
    </location>
</feature>
<gene>
    <name evidence="3" type="ORF">ICC18_06660</name>
</gene>
<evidence type="ECO:0000313" key="3">
    <source>
        <dbReference type="EMBL" id="MBD0379788.1"/>
    </source>
</evidence>
<dbReference type="CDD" id="cd00229">
    <property type="entry name" value="SGNH_hydrolase"/>
    <property type="match status" value="1"/>
</dbReference>
<dbReference type="InterPro" id="IPR013830">
    <property type="entry name" value="SGNH_hydro"/>
</dbReference>
<keyword evidence="4" id="KW-1185">Reference proteome</keyword>
<name>A0A926KMD6_9BACL</name>
<dbReference type="AlphaFoldDB" id="A0A926KMD6"/>
<organism evidence="3 4">
    <name type="scientific">Paenibacillus sedimenti</name>
    <dbReference type="NCBI Taxonomy" id="2770274"/>
    <lineage>
        <taxon>Bacteria</taxon>
        <taxon>Bacillati</taxon>
        <taxon>Bacillota</taxon>
        <taxon>Bacilli</taxon>
        <taxon>Bacillales</taxon>
        <taxon>Paenibacillaceae</taxon>
        <taxon>Paenibacillus</taxon>
    </lineage>
</organism>
<accession>A0A926KMD6</accession>
<keyword evidence="1" id="KW-1133">Transmembrane helix</keyword>
<dbReference type="PANTHER" id="PTHR30383">
    <property type="entry name" value="THIOESTERASE 1/PROTEASE 1/LYSOPHOSPHOLIPASE L1"/>
    <property type="match status" value="1"/>
</dbReference>
<dbReference type="Gene3D" id="3.40.50.1110">
    <property type="entry name" value="SGNH hydrolase"/>
    <property type="match status" value="1"/>
</dbReference>
<comment type="caution">
    <text evidence="3">The sequence shown here is derived from an EMBL/GenBank/DDBJ whole genome shotgun (WGS) entry which is preliminary data.</text>
</comment>